<reference evidence="3 4" key="1">
    <citation type="journal article" date="2020" name="Nature">
        <title>Six reference-quality genomes reveal evolution of bat adaptations.</title>
        <authorList>
            <person name="Jebb D."/>
            <person name="Huang Z."/>
            <person name="Pippel M."/>
            <person name="Hughes G.M."/>
            <person name="Lavrichenko K."/>
            <person name="Devanna P."/>
            <person name="Winkler S."/>
            <person name="Jermiin L.S."/>
            <person name="Skirmuntt E.C."/>
            <person name="Katzourakis A."/>
            <person name="Burkitt-Gray L."/>
            <person name="Ray D.A."/>
            <person name="Sullivan K.A.M."/>
            <person name="Roscito J.G."/>
            <person name="Kirilenko B.M."/>
            <person name="Davalos L.M."/>
            <person name="Corthals A.P."/>
            <person name="Power M.L."/>
            <person name="Jones G."/>
            <person name="Ransome R.D."/>
            <person name="Dechmann D.K.N."/>
            <person name="Locatelli A.G."/>
            <person name="Puechmaille S.J."/>
            <person name="Fedrigo O."/>
            <person name="Jarvis E.D."/>
            <person name="Hiller M."/>
            <person name="Vernes S.C."/>
            <person name="Myers E.W."/>
            <person name="Teeling E.C."/>
        </authorList>
    </citation>
    <scope>NUCLEOTIDE SEQUENCE [LARGE SCALE GENOMIC DNA]</scope>
    <source>
        <strain evidence="3">Bat1K_MPI-CBG_1</strain>
    </source>
</reference>
<feature type="compositionally biased region" description="Basic and acidic residues" evidence="1">
    <location>
        <begin position="64"/>
        <end position="76"/>
    </location>
</feature>
<feature type="region of interest" description="Disordered" evidence="1">
    <location>
        <begin position="60"/>
        <end position="124"/>
    </location>
</feature>
<dbReference type="AlphaFoldDB" id="A0A834DWD3"/>
<evidence type="ECO:0000256" key="2">
    <source>
        <dbReference type="SAM" id="SignalP"/>
    </source>
</evidence>
<sequence>MTPALRCACALALLCLVMLLQGPEGALGEETQLQQPGGLRAAYWLSTFGQFNKYFGKLFHGSSKSKDTKKSQDVKNPKKTANSTKIPSANATNPPPSSPARFPPRNSTTPPPRNTTEPGPPISS</sequence>
<protein>
    <submittedName>
        <fullName evidence="3">Uncharacterized protein</fullName>
    </submittedName>
</protein>
<keyword evidence="2" id="KW-0732">Signal</keyword>
<dbReference type="Proteomes" id="UP000664940">
    <property type="component" value="Unassembled WGS sequence"/>
</dbReference>
<evidence type="ECO:0000256" key="1">
    <source>
        <dbReference type="SAM" id="MobiDB-lite"/>
    </source>
</evidence>
<proteinExistence type="predicted"/>
<organism evidence="3 4">
    <name type="scientific">Phyllostomus discolor</name>
    <name type="common">pale spear-nosed bat</name>
    <dbReference type="NCBI Taxonomy" id="89673"/>
    <lineage>
        <taxon>Eukaryota</taxon>
        <taxon>Metazoa</taxon>
        <taxon>Chordata</taxon>
        <taxon>Craniata</taxon>
        <taxon>Vertebrata</taxon>
        <taxon>Euteleostomi</taxon>
        <taxon>Mammalia</taxon>
        <taxon>Eutheria</taxon>
        <taxon>Laurasiatheria</taxon>
        <taxon>Chiroptera</taxon>
        <taxon>Yangochiroptera</taxon>
        <taxon>Phyllostomidae</taxon>
        <taxon>Phyllostominae</taxon>
        <taxon>Phyllostomus</taxon>
    </lineage>
</organism>
<evidence type="ECO:0000313" key="4">
    <source>
        <dbReference type="Proteomes" id="UP000664940"/>
    </source>
</evidence>
<accession>A0A834DWD3</accession>
<comment type="caution">
    <text evidence="3">The sequence shown here is derived from an EMBL/GenBank/DDBJ whole genome shotgun (WGS) entry which is preliminary data.</text>
</comment>
<dbReference type="EMBL" id="JABVXQ010000008">
    <property type="protein sequence ID" value="KAF6094699.1"/>
    <property type="molecule type" value="Genomic_DNA"/>
</dbReference>
<feature type="compositionally biased region" description="Pro residues" evidence="1">
    <location>
        <begin position="109"/>
        <end position="124"/>
    </location>
</feature>
<feature type="signal peptide" evidence="2">
    <location>
        <begin position="1"/>
        <end position="28"/>
    </location>
</feature>
<gene>
    <name evidence="3" type="ORF">HJG60_011809</name>
</gene>
<name>A0A834DWD3_9CHIR</name>
<feature type="compositionally biased region" description="Pro residues" evidence="1">
    <location>
        <begin position="93"/>
        <end position="102"/>
    </location>
</feature>
<evidence type="ECO:0000313" key="3">
    <source>
        <dbReference type="EMBL" id="KAF6094699.1"/>
    </source>
</evidence>
<feature type="chain" id="PRO_5032432838" evidence="2">
    <location>
        <begin position="29"/>
        <end position="124"/>
    </location>
</feature>